<evidence type="ECO:0000313" key="4">
    <source>
        <dbReference type="Proteomes" id="UP000682733"/>
    </source>
</evidence>
<dbReference type="Proteomes" id="UP000682733">
    <property type="component" value="Unassembled WGS sequence"/>
</dbReference>
<organism evidence="3 4">
    <name type="scientific">Didymodactylos carnosus</name>
    <dbReference type="NCBI Taxonomy" id="1234261"/>
    <lineage>
        <taxon>Eukaryota</taxon>
        <taxon>Metazoa</taxon>
        <taxon>Spiralia</taxon>
        <taxon>Gnathifera</taxon>
        <taxon>Rotifera</taxon>
        <taxon>Eurotatoria</taxon>
        <taxon>Bdelloidea</taxon>
        <taxon>Philodinida</taxon>
        <taxon>Philodinidae</taxon>
        <taxon>Didymodactylos</taxon>
    </lineage>
</organism>
<evidence type="ECO:0000256" key="1">
    <source>
        <dbReference type="SAM" id="MobiDB-lite"/>
    </source>
</evidence>
<dbReference type="EMBL" id="CAJNOK010081915">
    <property type="protein sequence ID" value="CAF1684086.1"/>
    <property type="molecule type" value="Genomic_DNA"/>
</dbReference>
<comment type="caution">
    <text evidence="3">The sequence shown here is derived from an EMBL/GenBank/DDBJ whole genome shotgun (WGS) entry which is preliminary data.</text>
</comment>
<reference evidence="3" key="1">
    <citation type="submission" date="2021-02" db="EMBL/GenBank/DDBJ databases">
        <authorList>
            <person name="Nowell W R."/>
        </authorList>
    </citation>
    <scope>NUCLEOTIDE SEQUENCE</scope>
</reference>
<dbReference type="AlphaFoldDB" id="A0A8S2KYK9"/>
<dbReference type="Proteomes" id="UP000677228">
    <property type="component" value="Unassembled WGS sequence"/>
</dbReference>
<name>A0A8S2KYK9_9BILA</name>
<dbReference type="EMBL" id="CAJOBA010012591">
    <property type="protein sequence ID" value="CAF3875686.1"/>
    <property type="molecule type" value="Genomic_DNA"/>
</dbReference>
<protein>
    <submittedName>
        <fullName evidence="3">Uncharacterized protein</fullName>
    </submittedName>
</protein>
<proteinExistence type="predicted"/>
<evidence type="ECO:0000313" key="2">
    <source>
        <dbReference type="EMBL" id="CAF1684086.1"/>
    </source>
</evidence>
<accession>A0A8S2KYK9</accession>
<gene>
    <name evidence="2" type="ORF">OVA965_LOCUS46160</name>
    <name evidence="3" type="ORF">TMI583_LOCUS19816</name>
</gene>
<sequence>MQPHHSWPLEHQQPAKQHEQNKAQMKQHQPVGCDSVQHVVSLTCLRMALSYAARALTRQCENQRIRRASVRCAWPDTATCRPVRRSAADHSRRRPV</sequence>
<feature type="region of interest" description="Disordered" evidence="1">
    <location>
        <begin position="1"/>
        <end position="32"/>
    </location>
</feature>
<evidence type="ECO:0000313" key="3">
    <source>
        <dbReference type="EMBL" id="CAF3875686.1"/>
    </source>
</evidence>